<evidence type="ECO:0000313" key="1">
    <source>
        <dbReference type="EMBL" id="PBK82591.1"/>
    </source>
</evidence>
<dbReference type="EMBL" id="KZ293715">
    <property type="protein sequence ID" value="PBK82591.1"/>
    <property type="molecule type" value="Genomic_DNA"/>
</dbReference>
<accession>A0A2H3CHP0</accession>
<protein>
    <submittedName>
        <fullName evidence="1">Uncharacterized protein</fullName>
    </submittedName>
</protein>
<reference evidence="2" key="1">
    <citation type="journal article" date="2017" name="Nat. Ecol. Evol.">
        <title>Genome expansion and lineage-specific genetic innovations in the forest pathogenic fungi Armillaria.</title>
        <authorList>
            <person name="Sipos G."/>
            <person name="Prasanna A.N."/>
            <person name="Walter M.C."/>
            <person name="O'Connor E."/>
            <person name="Balint B."/>
            <person name="Krizsan K."/>
            <person name="Kiss B."/>
            <person name="Hess J."/>
            <person name="Varga T."/>
            <person name="Slot J."/>
            <person name="Riley R."/>
            <person name="Boka B."/>
            <person name="Rigling D."/>
            <person name="Barry K."/>
            <person name="Lee J."/>
            <person name="Mihaltcheva S."/>
            <person name="LaButti K."/>
            <person name="Lipzen A."/>
            <person name="Waldron R."/>
            <person name="Moloney N.M."/>
            <person name="Sperisen C."/>
            <person name="Kredics L."/>
            <person name="Vagvoelgyi C."/>
            <person name="Patrignani A."/>
            <person name="Fitzpatrick D."/>
            <person name="Nagy I."/>
            <person name="Doyle S."/>
            <person name="Anderson J.B."/>
            <person name="Grigoriev I.V."/>
            <person name="Gueldener U."/>
            <person name="Muensterkoetter M."/>
            <person name="Nagy L.G."/>
        </authorList>
    </citation>
    <scope>NUCLEOTIDE SEQUENCE [LARGE SCALE GENOMIC DNA]</scope>
    <source>
        <strain evidence="2">Ar21-2</strain>
    </source>
</reference>
<organism evidence="1 2">
    <name type="scientific">Armillaria gallica</name>
    <name type="common">Bulbous honey fungus</name>
    <name type="synonym">Armillaria bulbosa</name>
    <dbReference type="NCBI Taxonomy" id="47427"/>
    <lineage>
        <taxon>Eukaryota</taxon>
        <taxon>Fungi</taxon>
        <taxon>Dikarya</taxon>
        <taxon>Basidiomycota</taxon>
        <taxon>Agaricomycotina</taxon>
        <taxon>Agaricomycetes</taxon>
        <taxon>Agaricomycetidae</taxon>
        <taxon>Agaricales</taxon>
        <taxon>Marasmiineae</taxon>
        <taxon>Physalacriaceae</taxon>
        <taxon>Armillaria</taxon>
    </lineage>
</organism>
<dbReference type="InParanoid" id="A0A2H3CHP0"/>
<gene>
    <name evidence="1" type="ORF">ARMGADRAFT_1090165</name>
</gene>
<sequence>MAYYGYQNKPTSLLQGLHFNTTAPHCPPVLLRNQRVPTTVQISLTAAQLPPSPP</sequence>
<dbReference type="AlphaFoldDB" id="A0A2H3CHP0"/>
<evidence type="ECO:0000313" key="2">
    <source>
        <dbReference type="Proteomes" id="UP000217790"/>
    </source>
</evidence>
<name>A0A2H3CHP0_ARMGA</name>
<keyword evidence="2" id="KW-1185">Reference proteome</keyword>
<proteinExistence type="predicted"/>
<dbReference type="Proteomes" id="UP000217790">
    <property type="component" value="Unassembled WGS sequence"/>
</dbReference>